<feature type="binding site" evidence="2">
    <location>
        <position position="34"/>
    </location>
    <ligand>
        <name>substrate</name>
    </ligand>
</feature>
<dbReference type="GO" id="GO:0009252">
    <property type="term" value="P:peptidoglycan biosynthetic process"/>
    <property type="evidence" value="ECO:0007669"/>
    <property type="project" value="UniProtKB-UniRule"/>
</dbReference>
<feature type="binding site" evidence="2">
    <location>
        <begin position="62"/>
        <end position="64"/>
    </location>
    <ligand>
        <name>substrate</name>
    </ligand>
</feature>
<comment type="catalytic activity">
    <reaction evidence="2">
        <text>8 isopentenyl diphosphate + (2E,6E)-farnesyl diphosphate = di-trans,octa-cis-undecaprenyl diphosphate + 8 diphosphate</text>
        <dbReference type="Rhea" id="RHEA:27551"/>
        <dbReference type="ChEBI" id="CHEBI:33019"/>
        <dbReference type="ChEBI" id="CHEBI:58405"/>
        <dbReference type="ChEBI" id="CHEBI:128769"/>
        <dbReference type="ChEBI" id="CHEBI:175763"/>
        <dbReference type="EC" id="2.5.1.31"/>
    </reaction>
</comment>
<dbReference type="GO" id="GO:0008834">
    <property type="term" value="F:ditrans,polycis-undecaprenyl-diphosphate synthase [(2E,6E)-farnesyl-diphosphate specific] activity"/>
    <property type="evidence" value="ECO:0007669"/>
    <property type="project" value="UniProtKB-UniRule"/>
</dbReference>
<feature type="binding site" evidence="2">
    <location>
        <begin position="187"/>
        <end position="189"/>
    </location>
    <ligand>
        <name>substrate</name>
    </ligand>
</feature>
<evidence type="ECO:0000256" key="1">
    <source>
        <dbReference type="ARBA" id="ARBA00022679"/>
    </source>
</evidence>
<comment type="caution">
    <text evidence="3">The sequence shown here is derived from an EMBL/GenBank/DDBJ whole genome shotgun (WGS) entry which is preliminary data.</text>
</comment>
<dbReference type="GO" id="GO:0008360">
    <property type="term" value="P:regulation of cell shape"/>
    <property type="evidence" value="ECO:0007669"/>
    <property type="project" value="UniProtKB-KW"/>
</dbReference>
<dbReference type="PANTHER" id="PTHR10291:SF0">
    <property type="entry name" value="DEHYDRODOLICHYL DIPHOSPHATE SYNTHASE 2"/>
    <property type="match status" value="1"/>
</dbReference>
<keyword evidence="2" id="KW-0573">Peptidoglycan synthesis</keyword>
<keyword evidence="2" id="KW-0133">Cell shape</keyword>
<comment type="function">
    <text evidence="2">Catalyzes the sequential condensation of isopentenyl diphosphate (IPP) with (2E,6E)-farnesyl diphosphate (E,E-FPP) to yield (2Z,6Z,10Z,14Z,18Z,22Z,26Z,30Z,34E,38E)-undecaprenyl diphosphate (di-trans,octa-cis-UPP). UPP is the precursor of glycosyl carrier lipid in the biosynthesis of bacterial cell wall polysaccharide components such as peptidoglycan and lipopolysaccharide.</text>
</comment>
<protein>
    <recommendedName>
        <fullName evidence="2">Ditrans,polycis-undecaprenyl-diphosphate synthase ((2E,6E)-farnesyl-diphosphate specific)</fullName>
        <ecNumber evidence="2">2.5.1.31</ecNumber>
    </recommendedName>
    <alternativeName>
        <fullName evidence="2">Ditrans,polycis-undecaprenylcistransferase</fullName>
    </alternativeName>
    <alternativeName>
        <fullName evidence="2">Undecaprenyl diphosphate synthase</fullName>
        <shortName evidence="2">UDS</shortName>
    </alternativeName>
    <alternativeName>
        <fullName evidence="2">Undecaprenyl pyrophosphate synthase</fullName>
        <shortName evidence="2">UPP synthase</shortName>
    </alternativeName>
</protein>
<dbReference type="CDD" id="cd00475">
    <property type="entry name" value="Cis_IPPS"/>
    <property type="match status" value="1"/>
</dbReference>
<feature type="binding site" evidence="2">
    <location>
        <position position="66"/>
    </location>
    <ligand>
        <name>substrate</name>
    </ligand>
</feature>
<dbReference type="InterPro" id="IPR018520">
    <property type="entry name" value="UPP_synth-like_CS"/>
</dbReference>
<keyword evidence="2" id="KW-0460">Magnesium</keyword>
<dbReference type="HAMAP" id="MF_01139">
    <property type="entry name" value="ISPT"/>
    <property type="match status" value="1"/>
</dbReference>
<dbReference type="Proteomes" id="UP000295375">
    <property type="component" value="Unassembled WGS sequence"/>
</dbReference>
<keyword evidence="4" id="KW-1185">Reference proteome</keyword>
<feature type="binding site" evidence="2">
    <location>
        <position position="22"/>
    </location>
    <ligand>
        <name>substrate</name>
    </ligand>
</feature>
<dbReference type="Pfam" id="PF01255">
    <property type="entry name" value="Prenyltransf"/>
    <property type="match status" value="1"/>
</dbReference>
<dbReference type="GO" id="GO:0071555">
    <property type="term" value="P:cell wall organization"/>
    <property type="evidence" value="ECO:0007669"/>
    <property type="project" value="UniProtKB-KW"/>
</dbReference>
<gene>
    <name evidence="2" type="primary">uppS</name>
    <name evidence="3" type="ORF">EV696_102217</name>
</gene>
<feature type="binding site" evidence="2">
    <location>
        <position position="181"/>
    </location>
    <ligand>
        <name>substrate</name>
    </ligand>
</feature>
<feature type="binding site" evidence="2">
    <location>
        <position position="17"/>
    </location>
    <ligand>
        <name>Mg(2+)</name>
        <dbReference type="ChEBI" id="CHEBI:18420"/>
    </ligand>
</feature>
<dbReference type="RefSeq" id="WP_280529051.1">
    <property type="nucleotide sequence ID" value="NZ_CP037953.1"/>
</dbReference>
<name>A0A4R6UY64_9GAMM</name>
<organism evidence="3 4">
    <name type="scientific">Permianibacter aggregans</name>
    <dbReference type="NCBI Taxonomy" id="1510150"/>
    <lineage>
        <taxon>Bacteria</taxon>
        <taxon>Pseudomonadati</taxon>
        <taxon>Pseudomonadota</taxon>
        <taxon>Gammaproteobacteria</taxon>
        <taxon>Pseudomonadales</taxon>
        <taxon>Pseudomonadaceae</taxon>
        <taxon>Permianibacter</taxon>
    </lineage>
</organism>
<dbReference type="SUPFAM" id="SSF64005">
    <property type="entry name" value="Undecaprenyl diphosphate synthase"/>
    <property type="match status" value="1"/>
</dbReference>
<dbReference type="PANTHER" id="PTHR10291">
    <property type="entry name" value="DEHYDRODOLICHYL DIPHOSPHATE SYNTHASE FAMILY MEMBER"/>
    <property type="match status" value="1"/>
</dbReference>
<dbReference type="PROSITE" id="PS01066">
    <property type="entry name" value="UPP_SYNTHASE"/>
    <property type="match status" value="1"/>
</dbReference>
<comment type="cofactor">
    <cofactor evidence="2">
        <name>Mg(2+)</name>
        <dbReference type="ChEBI" id="CHEBI:18420"/>
    </cofactor>
    <text evidence="2">Binds 2 magnesium ions per subunit.</text>
</comment>
<dbReference type="InterPro" id="IPR001441">
    <property type="entry name" value="UPP_synth-like"/>
</dbReference>
<reference evidence="3 4" key="1">
    <citation type="submission" date="2019-03" db="EMBL/GenBank/DDBJ databases">
        <title>Genomic Encyclopedia of Type Strains, Phase IV (KMG-IV): sequencing the most valuable type-strain genomes for metagenomic binning, comparative biology and taxonomic classification.</title>
        <authorList>
            <person name="Goeker M."/>
        </authorList>
    </citation>
    <scope>NUCLEOTIDE SEQUENCE [LARGE SCALE GENOMIC DNA]</scope>
    <source>
        <strain evidence="3 4">DSM 103792</strain>
    </source>
</reference>
<dbReference type="InterPro" id="IPR036424">
    <property type="entry name" value="UPP_synth-like_sf"/>
</dbReference>
<dbReference type="NCBIfam" id="TIGR00055">
    <property type="entry name" value="uppS"/>
    <property type="match status" value="1"/>
</dbReference>
<sequence length="246" mass="27712">MTNQTEALPRHVAIIMDGNGRWARKRGLPRVAGHKVGMERAREITEAAGKRGVKALTLFAFSSENWQRPEDEVSYLMDLFVTGLEREAKALHKNNVRLRVIGDRSRFSAKLQQRMLEAEAMTADNTALNLNIAANYGGRWDIVQAVSQHLQNNPGISQVSEQDISDRVQLHDEPPLDLLIRTGGEIRISNFLLWQAAYAELYFSDVLWPDFHPEELDKALAAYAQRQRRYGKTGEQVTGESAQGDA</sequence>
<dbReference type="EC" id="2.5.1.31" evidence="2"/>
<feature type="binding site" evidence="2">
    <location>
        <position position="30"/>
    </location>
    <ligand>
        <name>substrate</name>
    </ligand>
</feature>
<keyword evidence="2" id="KW-0961">Cell wall biogenesis/degradation</keyword>
<dbReference type="EMBL" id="SNYM01000002">
    <property type="protein sequence ID" value="TDQ50535.1"/>
    <property type="molecule type" value="Genomic_DNA"/>
</dbReference>
<evidence type="ECO:0000256" key="2">
    <source>
        <dbReference type="HAMAP-Rule" id="MF_01139"/>
    </source>
</evidence>
<dbReference type="Gene3D" id="3.40.1180.10">
    <property type="entry name" value="Decaprenyl diphosphate synthase-like"/>
    <property type="match status" value="1"/>
</dbReference>
<dbReference type="FunFam" id="3.40.1180.10:FF:000001">
    <property type="entry name" value="(2E,6E)-farnesyl-diphosphate-specific ditrans,polycis-undecaprenyl-diphosphate synthase"/>
    <property type="match status" value="1"/>
</dbReference>
<dbReference type="GO" id="GO:0016094">
    <property type="term" value="P:polyprenol biosynthetic process"/>
    <property type="evidence" value="ECO:0007669"/>
    <property type="project" value="TreeGrafter"/>
</dbReference>
<dbReference type="GO" id="GO:0005829">
    <property type="term" value="C:cytosol"/>
    <property type="evidence" value="ECO:0007669"/>
    <property type="project" value="TreeGrafter"/>
</dbReference>
<proteinExistence type="inferred from homology"/>
<accession>A0A4R6UY64</accession>
<evidence type="ECO:0000313" key="3">
    <source>
        <dbReference type="EMBL" id="TDQ50535.1"/>
    </source>
</evidence>
<comment type="subunit">
    <text evidence="2">Homodimer.</text>
</comment>
<feature type="binding site" evidence="2">
    <location>
        <position position="68"/>
    </location>
    <ligand>
        <name>substrate</name>
    </ligand>
</feature>
<keyword evidence="1 2" id="KW-0808">Transferase</keyword>
<evidence type="ECO:0000313" key="4">
    <source>
        <dbReference type="Proteomes" id="UP000295375"/>
    </source>
</evidence>
<keyword evidence="2" id="KW-0479">Metal-binding</keyword>
<dbReference type="AlphaFoldDB" id="A0A4R6UY64"/>
<feature type="binding site" evidence="2">
    <location>
        <position position="200"/>
    </location>
    <ligand>
        <name>Mg(2+)</name>
        <dbReference type="ChEBI" id="CHEBI:18420"/>
    </ligand>
</feature>
<feature type="active site" description="Proton acceptor" evidence="2">
    <location>
        <position position="65"/>
    </location>
</feature>
<comment type="similarity">
    <text evidence="2">Belongs to the UPP synthase family.</text>
</comment>
<feature type="binding site" evidence="2">
    <location>
        <begin position="18"/>
        <end position="21"/>
    </location>
    <ligand>
        <name>substrate</name>
    </ligand>
</feature>
<dbReference type="GO" id="GO:0000287">
    <property type="term" value="F:magnesium ion binding"/>
    <property type="evidence" value="ECO:0007669"/>
    <property type="project" value="UniProtKB-UniRule"/>
</dbReference>
<feature type="active site" evidence="2">
    <location>
        <position position="17"/>
    </location>
</feature>